<evidence type="ECO:0000256" key="2">
    <source>
        <dbReference type="SAM" id="Phobius"/>
    </source>
</evidence>
<feature type="transmembrane region" description="Helical" evidence="2">
    <location>
        <begin position="1115"/>
        <end position="1133"/>
    </location>
</feature>
<dbReference type="InterPro" id="IPR013328">
    <property type="entry name" value="6PGD_dom2"/>
</dbReference>
<comment type="caution">
    <text evidence="6">The sequence shown here is derived from an EMBL/GenBank/DDBJ whole genome shotgun (WGS) entry which is preliminary data.</text>
</comment>
<evidence type="ECO:0008006" key="8">
    <source>
        <dbReference type="Google" id="ProtNLM"/>
    </source>
</evidence>
<dbReference type="InterPro" id="IPR008927">
    <property type="entry name" value="6-PGluconate_DH-like_C_sf"/>
</dbReference>
<keyword evidence="7" id="KW-1185">Reference proteome</keyword>
<dbReference type="GO" id="GO:0046983">
    <property type="term" value="F:protein dimerization activity"/>
    <property type="evidence" value="ECO:0007669"/>
    <property type="project" value="InterPro"/>
</dbReference>
<evidence type="ECO:0000313" key="7">
    <source>
        <dbReference type="Proteomes" id="UP000308199"/>
    </source>
</evidence>
<protein>
    <recommendedName>
        <fullName evidence="8">DUF659 domain-containing protein</fullName>
    </recommendedName>
</protein>
<dbReference type="Pfam" id="PF02558">
    <property type="entry name" value="ApbA"/>
    <property type="match status" value="1"/>
</dbReference>
<accession>A0A4S4L8Z3</accession>
<dbReference type="InterPro" id="IPR012337">
    <property type="entry name" value="RNaseH-like_sf"/>
</dbReference>
<proteinExistence type="predicted"/>
<evidence type="ECO:0000313" key="6">
    <source>
        <dbReference type="EMBL" id="THH07907.1"/>
    </source>
</evidence>
<dbReference type="EMBL" id="SGPK01000121">
    <property type="protein sequence ID" value="THH07907.1"/>
    <property type="molecule type" value="Genomic_DNA"/>
</dbReference>
<feature type="compositionally biased region" description="Polar residues" evidence="1">
    <location>
        <begin position="110"/>
        <end position="130"/>
    </location>
</feature>
<dbReference type="GO" id="GO:0005737">
    <property type="term" value="C:cytoplasm"/>
    <property type="evidence" value="ECO:0007669"/>
    <property type="project" value="TreeGrafter"/>
</dbReference>
<dbReference type="PANTHER" id="PTHR21708">
    <property type="entry name" value="PROBABLE 2-DEHYDROPANTOATE 2-REDUCTASE"/>
    <property type="match status" value="1"/>
</dbReference>
<feature type="transmembrane region" description="Helical" evidence="2">
    <location>
        <begin position="1076"/>
        <end position="1095"/>
    </location>
</feature>
<evidence type="ECO:0000259" key="3">
    <source>
        <dbReference type="Pfam" id="PF02558"/>
    </source>
</evidence>
<feature type="region of interest" description="Disordered" evidence="1">
    <location>
        <begin position="108"/>
        <end position="130"/>
    </location>
</feature>
<feature type="domain" description="Ketopantoate reductase N-terminal" evidence="3">
    <location>
        <begin position="730"/>
        <end position="878"/>
    </location>
</feature>
<dbReference type="InterPro" id="IPR013752">
    <property type="entry name" value="KPA_reductase"/>
</dbReference>
<sequence length="1409" mass="157973">MPPKSWAWEHFFSDGKTRPGKDRSHFAAWRNFCTNAARHHLQEEDRLAVEFGTIEAVRSKEELIQQARLDICVITGKPRILCNHLRRCQYCPASVKSKATFEATGDGLSEDTTSFHASSEASSVPNSDSETAFASPHVISSSLKRSATSSVSASSFKKPRQQSEFTVYASKSNPWSAQRQQLFETMLLNAFTSAGWAHHGIEDPDVRAFFHEFIPSAQNPWRKTLGGSILDRMIIKAEGEAKEHVKGKYATMQCDGWKDVSKKHLLAFMFTADRKARITNVHDNSAQRKSAEKLKTLMDSELDYMTKVLLLLVIGICGDASGDERAARLQMLAKYPYLLIADCWAHQIQLIVGDYIKANPEVAEAIDSTVMVIKWFMYHSYAPGIFNKEQLMTYSSVLALIFPIITRWTAHFCAIARLLQVKKAMVIVVMKYETELVNSVGNKKETLDKARKVMEIIKSGSFWDSLTQIKEYLQPLAIAANVAHAANTRCDHVLLMLAKLYKVYNAMQLNDDSFTMYNIDSPVTPIIKSIEKRWAKADQDLFIACLYLNPLIGYQLFNVSTLPLGVLIGMLRRLYARVFQVAEVEIPSNLVTSIMAYNEQEGIFSEMSWPIQTLKLSFAEQNDGEIDPVTLWKFTDKKNPLTRLAILLLSFTPNSASCERVFSTMGNIKTKKRNRLGTKMCMAVSRSFRTKPRSLPARLMASQAMPAPAKDVLLVGFGAQCLRPIDAFILKRGGLARVTAVARSNYEAVKRDGMHIMSGKYGDHPSWQPDRLCSSLSEALDRPYSYVFVATKFLPDVLPTTTLLAPLLSPAYAHPQPAYVLLQNGLGIEDALYKAISGLPQKEEAPTIVSCTVNIGTNLLSDNVVEHGNFDRLVVGLYKPGNYTDESQTTEEVALLEDVGKMLKAGGSEVMLVPEIQRHRFKKNFWNLCFSSIATLSSYPLRAIFQDPTIEKQVLPVLYAIMQENLAVGRAMGFDEAALPSSVIEETIRQTGEIHRRADSKHKASMLLDYEKGRPMEIEVILGEIVRKANELKVDIPLPVPHMPFQSLLLPLSSFAFVALYYLVSPYYASTRQKAWVLTAFTSFLMTCASLPFAWDYAAGGMSVHAVRTSATYAGIMNTLFQAYLISDLILGALHYRQHVNLLSGWVHHALYILIVEFAKRHSWAHLFSFCACMELPTFILSLGTLHPHLRSDYLFAASFFATRILLHAILLVSYTLSRNRNTLLAGSFAPASILAGAFLLHTQWFVQCVKGNMRRYRLRGEAIRSEATASQRMHVEEIAPSLSATGASLHPEATHAVLQAVPRQSVLNTPCTTSSSSTVPSFDPAVQSAGRPWKFMRRDSLDRALRTFHTIQSTRLELHRAVHEIQQSTGFRELQRAKQRVYDRIPDRQVVFDYVGLNSRGRDSVAVH</sequence>
<dbReference type="Pfam" id="PF05699">
    <property type="entry name" value="Dimer_Tnp_hAT"/>
    <property type="match status" value="1"/>
</dbReference>
<dbReference type="Gene3D" id="3.40.50.720">
    <property type="entry name" value="NAD(P)-binding Rossmann-like Domain"/>
    <property type="match status" value="1"/>
</dbReference>
<dbReference type="InterPro" id="IPR008906">
    <property type="entry name" value="HATC_C_dom"/>
</dbReference>
<evidence type="ECO:0000256" key="1">
    <source>
        <dbReference type="SAM" id="MobiDB-lite"/>
    </source>
</evidence>
<keyword evidence="2" id="KW-0812">Transmembrane</keyword>
<keyword evidence="2" id="KW-0472">Membrane</keyword>
<feature type="transmembrane region" description="Helical" evidence="2">
    <location>
        <begin position="1164"/>
        <end position="1183"/>
    </location>
</feature>
<feature type="transmembrane region" description="Helical" evidence="2">
    <location>
        <begin position="1229"/>
        <end position="1250"/>
    </location>
</feature>
<evidence type="ECO:0000259" key="5">
    <source>
        <dbReference type="Pfam" id="PF08546"/>
    </source>
</evidence>
<dbReference type="OrthoDB" id="2423954at2759"/>
<organism evidence="6 7">
    <name type="scientific">Phellinidium pouzarii</name>
    <dbReference type="NCBI Taxonomy" id="167371"/>
    <lineage>
        <taxon>Eukaryota</taxon>
        <taxon>Fungi</taxon>
        <taxon>Dikarya</taxon>
        <taxon>Basidiomycota</taxon>
        <taxon>Agaricomycotina</taxon>
        <taxon>Agaricomycetes</taxon>
        <taxon>Hymenochaetales</taxon>
        <taxon>Hymenochaetaceae</taxon>
        <taxon>Phellinidium</taxon>
    </lineage>
</organism>
<feature type="domain" description="Ketopantoate reductase C-terminal" evidence="5">
    <location>
        <begin position="916"/>
        <end position="1037"/>
    </location>
</feature>
<feature type="transmembrane region" description="Helical" evidence="2">
    <location>
        <begin position="1195"/>
        <end position="1217"/>
    </location>
</feature>
<dbReference type="FunFam" id="1.10.1040.10:FF:000017">
    <property type="entry name" value="2-dehydropantoate 2-reductase"/>
    <property type="match status" value="1"/>
</dbReference>
<dbReference type="InterPro" id="IPR013332">
    <property type="entry name" value="KPR_N"/>
</dbReference>
<keyword evidence="2" id="KW-1133">Transmembrane helix</keyword>
<dbReference type="InterPro" id="IPR051402">
    <property type="entry name" value="KPR-Related"/>
</dbReference>
<dbReference type="SUPFAM" id="SSF53098">
    <property type="entry name" value="Ribonuclease H-like"/>
    <property type="match status" value="1"/>
</dbReference>
<feature type="transmembrane region" description="Helical" evidence="2">
    <location>
        <begin position="1045"/>
        <end position="1064"/>
    </location>
</feature>
<dbReference type="SUPFAM" id="SSF48179">
    <property type="entry name" value="6-phosphogluconate dehydrogenase C-terminal domain-like"/>
    <property type="match status" value="1"/>
</dbReference>
<dbReference type="Pfam" id="PF08546">
    <property type="entry name" value="ApbA_C"/>
    <property type="match status" value="1"/>
</dbReference>
<reference evidence="6 7" key="1">
    <citation type="submission" date="2019-02" db="EMBL/GenBank/DDBJ databases">
        <title>Genome sequencing of the rare red list fungi Phellinidium pouzarii.</title>
        <authorList>
            <person name="Buettner E."/>
            <person name="Kellner H."/>
        </authorList>
    </citation>
    <scope>NUCLEOTIDE SEQUENCE [LARGE SCALE GENOMIC DNA]</scope>
    <source>
        <strain evidence="6 7">DSM 108285</strain>
    </source>
</reference>
<dbReference type="Gene3D" id="1.10.1040.10">
    <property type="entry name" value="N-(1-d-carboxylethyl)-l-norvaline Dehydrogenase, domain 2"/>
    <property type="match status" value="1"/>
</dbReference>
<feature type="domain" description="HAT C-terminal dimerisation" evidence="4">
    <location>
        <begin position="620"/>
        <end position="680"/>
    </location>
</feature>
<dbReference type="PANTHER" id="PTHR21708:SF43">
    <property type="entry name" value="KETOPANTOATE REDUCTASE C-TERMINAL DOMAIN-CONTAINING PROTEIN"/>
    <property type="match status" value="1"/>
</dbReference>
<gene>
    <name evidence="6" type="ORF">EW145_g3063</name>
</gene>
<name>A0A4S4L8Z3_9AGAM</name>
<dbReference type="Proteomes" id="UP000308199">
    <property type="component" value="Unassembled WGS sequence"/>
</dbReference>
<evidence type="ECO:0000259" key="4">
    <source>
        <dbReference type="Pfam" id="PF05699"/>
    </source>
</evidence>